<dbReference type="InterPro" id="IPR027417">
    <property type="entry name" value="P-loop_NTPase"/>
</dbReference>
<feature type="domain" description="AAA" evidence="1">
    <location>
        <begin position="12"/>
        <end position="127"/>
    </location>
</feature>
<evidence type="ECO:0000313" key="4">
    <source>
        <dbReference type="Proteomes" id="UP001476282"/>
    </source>
</evidence>
<evidence type="ECO:0000259" key="2">
    <source>
        <dbReference type="Pfam" id="PF13635"/>
    </source>
</evidence>
<evidence type="ECO:0000259" key="1">
    <source>
        <dbReference type="Pfam" id="PF13173"/>
    </source>
</evidence>
<dbReference type="Pfam" id="PF13173">
    <property type="entry name" value="AAA_14"/>
    <property type="match status" value="1"/>
</dbReference>
<name>A0ABP9UPZ1_9BACT</name>
<gene>
    <name evidence="3" type="ORF">Hsar01_02845</name>
</gene>
<dbReference type="PANTHER" id="PTHR43566:SF2">
    <property type="entry name" value="DUF4143 DOMAIN-CONTAINING PROTEIN"/>
    <property type="match status" value="1"/>
</dbReference>
<dbReference type="SUPFAM" id="SSF52540">
    <property type="entry name" value="P-loop containing nucleoside triphosphate hydrolases"/>
    <property type="match status" value="1"/>
</dbReference>
<dbReference type="InterPro" id="IPR041682">
    <property type="entry name" value="AAA_14"/>
</dbReference>
<protein>
    <submittedName>
        <fullName evidence="3">Uncharacterized protein Rv2008c</fullName>
    </submittedName>
</protein>
<dbReference type="PANTHER" id="PTHR43566">
    <property type="entry name" value="CONSERVED PROTEIN"/>
    <property type="match status" value="1"/>
</dbReference>
<evidence type="ECO:0000313" key="3">
    <source>
        <dbReference type="EMBL" id="GAA5483611.1"/>
    </source>
</evidence>
<feature type="domain" description="DUF4143" evidence="2">
    <location>
        <begin position="192"/>
        <end position="351"/>
    </location>
</feature>
<sequence length="404" mass="44752">MRRAVKSALADTPVVAVLGPRQVGKSTLVRQLAPERPFFDLDVAEFGQTAASDPAGFVDGLPSVVTLDEVQRVPELMRAIKVSVDRDRRPGRYLLTGSANLPLLPQLSDSLAGRMEVIQLHPLSEAEKERADGAFLEAFLEGRIKPDIRPSDSSVTGDLARRLLQGGFPEANTRTPARARVWHRQYLQAVMERDVRDVSNVRDVGELGRMLELLAGQTASLLNVSTLSRSLGIARATVDHHLEVLKRLYLIRILPAWHRSASKRLVKAPKIHLFDSGLTASLVDLHETDWNRRRETFGRLLESMVLQQLVAQAGWTDPTLRFWHYRDKDQLEVDCVITRGSRVWGVEVKASQTVGANDAKGLRRLAEQAGADFAGGIVLYSGTSVLPLCEGDFLAVPLSRLWTL</sequence>
<dbReference type="Proteomes" id="UP001476282">
    <property type="component" value="Unassembled WGS sequence"/>
</dbReference>
<dbReference type="InterPro" id="IPR025420">
    <property type="entry name" value="DUF4143"/>
</dbReference>
<dbReference type="Pfam" id="PF13635">
    <property type="entry name" value="DUF4143"/>
    <property type="match status" value="1"/>
</dbReference>
<accession>A0ABP9UPZ1</accession>
<dbReference type="EMBL" id="BAABRI010000016">
    <property type="protein sequence ID" value="GAA5483611.1"/>
    <property type="molecule type" value="Genomic_DNA"/>
</dbReference>
<organism evidence="3 4">
    <name type="scientific">Haloferula sargassicola</name>
    <dbReference type="NCBI Taxonomy" id="490096"/>
    <lineage>
        <taxon>Bacteria</taxon>
        <taxon>Pseudomonadati</taxon>
        <taxon>Verrucomicrobiota</taxon>
        <taxon>Verrucomicrobiia</taxon>
        <taxon>Verrucomicrobiales</taxon>
        <taxon>Verrucomicrobiaceae</taxon>
        <taxon>Haloferula</taxon>
    </lineage>
</organism>
<keyword evidence="4" id="KW-1185">Reference proteome</keyword>
<comment type="caution">
    <text evidence="3">The sequence shown here is derived from an EMBL/GenBank/DDBJ whole genome shotgun (WGS) entry which is preliminary data.</text>
</comment>
<proteinExistence type="predicted"/>
<reference evidence="3 4" key="1">
    <citation type="submission" date="2024-02" db="EMBL/GenBank/DDBJ databases">
        <title>Haloferula sargassicola NBRC 104335.</title>
        <authorList>
            <person name="Ichikawa N."/>
            <person name="Katano-Makiyama Y."/>
            <person name="Hidaka K."/>
        </authorList>
    </citation>
    <scope>NUCLEOTIDE SEQUENCE [LARGE SCALE GENOMIC DNA]</scope>
    <source>
        <strain evidence="3 4">NBRC 104335</strain>
    </source>
</reference>